<keyword evidence="10" id="KW-1185">Reference proteome</keyword>
<evidence type="ECO:0000313" key="9">
    <source>
        <dbReference type="EMBL" id="MDT8904067.1"/>
    </source>
</evidence>
<keyword evidence="2" id="KW-1003">Cell membrane</keyword>
<comment type="caution">
    <text evidence="9">The sequence shown here is derived from an EMBL/GenBank/DDBJ whole genome shotgun (WGS) entry which is preliminary data.</text>
</comment>
<sequence>MMPDQTTAIWILCLSFAVLLILRFPVALTLVASSILTLWYLDIPLVVVGQQMIQGITIYSLLAIPFFILTGQILGEGGLANRIVNLANLFVGRIRGGLALVNSVACMFFGNLSGSAVADASAIGSVMIPLMKKKGYAADYCVGVTISSAIQGVVVPPSHNLVLYAIAAGGVSISGLFLAGIVPGIILLSSLMLTSYIIAVKKGYPKGDPVVKAQIPGILFHGLLSFTPAVIILGGIISGWATATESGALAAVYSFLLAFLVYREASLKQMWPVLVRTFRTVLMVFFLIAASQAFGWVMAYLHLPDLITKWFLSVSDQPWVILLMINVLLLILGAPMDMAPMILILTPVLLPVCKAIGMDPIHFGIVLIFNAGMGLLTPPVGTVLFVGCAIGKVSVDAGTRAMMPFFLAMLVVLFMLTYIPALSMWLPNMFK</sequence>
<feature type="transmembrane region" description="Helical" evidence="7">
    <location>
        <begin position="161"/>
        <end position="194"/>
    </location>
</feature>
<evidence type="ECO:0000256" key="6">
    <source>
        <dbReference type="ARBA" id="ARBA00023136"/>
    </source>
</evidence>
<evidence type="ECO:0000259" key="8">
    <source>
        <dbReference type="Pfam" id="PF06808"/>
    </source>
</evidence>
<accession>A0ABU3P5R7</accession>
<evidence type="ECO:0000256" key="1">
    <source>
        <dbReference type="ARBA" id="ARBA00004429"/>
    </source>
</evidence>
<dbReference type="Pfam" id="PF06808">
    <property type="entry name" value="DctM"/>
    <property type="match status" value="1"/>
</dbReference>
<name>A0ABU3P5R7_9FIRM</name>
<reference evidence="9 10" key="1">
    <citation type="submission" date="2023-07" db="EMBL/GenBank/DDBJ databases">
        <title>The novel representative of Negativicutes class, Anaeroselena agilis gen. nov. sp. nov.</title>
        <authorList>
            <person name="Prokofeva M.I."/>
            <person name="Elcheninov A.G."/>
            <person name="Klyukina A."/>
            <person name="Kublanov I.V."/>
            <person name="Frolov E.N."/>
            <person name="Podosokorskaya O.A."/>
        </authorList>
    </citation>
    <scope>NUCLEOTIDE SEQUENCE [LARGE SCALE GENOMIC DNA]</scope>
    <source>
        <strain evidence="9 10">4137-cl</strain>
    </source>
</reference>
<evidence type="ECO:0000256" key="3">
    <source>
        <dbReference type="ARBA" id="ARBA00022519"/>
    </source>
</evidence>
<feature type="transmembrane region" description="Helical" evidence="7">
    <location>
        <begin position="247"/>
        <end position="265"/>
    </location>
</feature>
<gene>
    <name evidence="9" type="ORF">Q4T40_22765</name>
</gene>
<dbReference type="PIRSF" id="PIRSF006066">
    <property type="entry name" value="HI0050"/>
    <property type="match status" value="1"/>
</dbReference>
<dbReference type="RefSeq" id="WP_413782628.1">
    <property type="nucleotide sequence ID" value="NZ_JAUOZS010000002.1"/>
</dbReference>
<dbReference type="InterPro" id="IPR010656">
    <property type="entry name" value="DctM"/>
</dbReference>
<proteinExistence type="predicted"/>
<feature type="transmembrane region" description="Helical" evidence="7">
    <location>
        <begin position="277"/>
        <end position="299"/>
    </location>
</feature>
<dbReference type="EMBL" id="JAUOZS010000002">
    <property type="protein sequence ID" value="MDT8904067.1"/>
    <property type="molecule type" value="Genomic_DNA"/>
</dbReference>
<feature type="transmembrane region" description="Helical" evidence="7">
    <location>
        <begin position="94"/>
        <end position="114"/>
    </location>
</feature>
<dbReference type="NCBIfam" id="TIGR00786">
    <property type="entry name" value="dctM"/>
    <property type="match status" value="1"/>
</dbReference>
<evidence type="ECO:0000313" key="10">
    <source>
        <dbReference type="Proteomes" id="UP001254848"/>
    </source>
</evidence>
<keyword evidence="4 7" id="KW-0812">Transmembrane</keyword>
<evidence type="ECO:0000256" key="2">
    <source>
        <dbReference type="ARBA" id="ARBA00022475"/>
    </source>
</evidence>
<feature type="transmembrane region" description="Helical" evidence="7">
    <location>
        <begin position="56"/>
        <end position="74"/>
    </location>
</feature>
<keyword evidence="5 7" id="KW-1133">Transmembrane helix</keyword>
<organism evidence="9 10">
    <name type="scientific">Anaeroselena agilis</name>
    <dbReference type="NCBI Taxonomy" id="3063788"/>
    <lineage>
        <taxon>Bacteria</taxon>
        <taxon>Bacillati</taxon>
        <taxon>Bacillota</taxon>
        <taxon>Negativicutes</taxon>
        <taxon>Acetonemataceae</taxon>
        <taxon>Anaeroselena</taxon>
    </lineage>
</organism>
<feature type="domain" description="TRAP C4-dicarboxylate transport system permease DctM subunit" evidence="8">
    <location>
        <begin position="15"/>
        <end position="422"/>
    </location>
</feature>
<keyword evidence="3" id="KW-0997">Cell inner membrane</keyword>
<evidence type="ECO:0000256" key="5">
    <source>
        <dbReference type="ARBA" id="ARBA00022989"/>
    </source>
</evidence>
<comment type="subcellular location">
    <subcellularLocation>
        <location evidence="1">Cell inner membrane</location>
        <topology evidence="1">Multi-pass membrane protein</topology>
    </subcellularLocation>
</comment>
<dbReference type="InterPro" id="IPR004681">
    <property type="entry name" value="TRAP_DctM"/>
</dbReference>
<evidence type="ECO:0000256" key="7">
    <source>
        <dbReference type="SAM" id="Phobius"/>
    </source>
</evidence>
<dbReference type="PANTHER" id="PTHR33362">
    <property type="entry name" value="SIALIC ACID TRAP TRANSPORTER PERMEASE PROTEIN SIAT-RELATED"/>
    <property type="match status" value="1"/>
</dbReference>
<keyword evidence="6 7" id="KW-0472">Membrane</keyword>
<dbReference type="Proteomes" id="UP001254848">
    <property type="component" value="Unassembled WGS sequence"/>
</dbReference>
<dbReference type="PANTHER" id="PTHR33362:SF2">
    <property type="entry name" value="TRAP TRANSPORTER LARGE PERMEASE PROTEIN"/>
    <property type="match status" value="1"/>
</dbReference>
<protein>
    <submittedName>
        <fullName evidence="9">TRAP transporter large permease</fullName>
    </submittedName>
</protein>
<feature type="transmembrane region" description="Helical" evidence="7">
    <location>
        <begin position="215"/>
        <end position="241"/>
    </location>
</feature>
<feature type="transmembrane region" description="Helical" evidence="7">
    <location>
        <begin position="319"/>
        <end position="336"/>
    </location>
</feature>
<feature type="transmembrane region" description="Helical" evidence="7">
    <location>
        <begin position="7"/>
        <end position="24"/>
    </location>
</feature>
<evidence type="ECO:0000256" key="4">
    <source>
        <dbReference type="ARBA" id="ARBA00022692"/>
    </source>
</evidence>
<feature type="transmembrane region" description="Helical" evidence="7">
    <location>
        <begin position="405"/>
        <end position="426"/>
    </location>
</feature>